<evidence type="ECO:0000313" key="3">
    <source>
        <dbReference type="EMBL" id="SEP67131.1"/>
    </source>
</evidence>
<keyword evidence="1" id="KW-0175">Coiled coil</keyword>
<sequence length="248" mass="29404">MIKFFRKIRQNLLTEGKTGKYLKYAIGEIILVMIGILLALQVNNWNEQRKIVQKEIQVLQALKEDIKSNINNLNKGIGELNRMKSNNIEVIKFFEQKTPYNESMNQYFFNFLSFWDPDFSYASFENLKDQGVDLISNVDLRKSIINLFDVDMDILDIADMARMHILFENMVIPIQRKYFYRDHTSMEPWSTTPFLPLNYNDMIHDMEFYSVCTEIAYRQTRSIQLYKAFNLNAESLVKEINSEIKNLE</sequence>
<proteinExistence type="predicted"/>
<accession>A0A1H8ZSA3</accession>
<reference evidence="3 4" key="1">
    <citation type="submission" date="2016-10" db="EMBL/GenBank/DDBJ databases">
        <authorList>
            <person name="de Groot N.N."/>
        </authorList>
    </citation>
    <scope>NUCLEOTIDE SEQUENCE [LARGE SCALE GENOMIC DNA]</scope>
    <source>
        <strain evidence="3 4">DSM 21035</strain>
    </source>
</reference>
<feature type="transmembrane region" description="Helical" evidence="2">
    <location>
        <begin position="21"/>
        <end position="40"/>
    </location>
</feature>
<dbReference type="STRING" id="419940.SAMN05421824_0017"/>
<dbReference type="AlphaFoldDB" id="A0A1H8ZSA3"/>
<name>A0A1H8ZSA3_9FLAO</name>
<protein>
    <submittedName>
        <fullName evidence="3">Uncharacterized protein</fullName>
    </submittedName>
</protein>
<organism evidence="3 4">
    <name type="scientific">Hyunsoonleella jejuensis</name>
    <dbReference type="NCBI Taxonomy" id="419940"/>
    <lineage>
        <taxon>Bacteria</taxon>
        <taxon>Pseudomonadati</taxon>
        <taxon>Bacteroidota</taxon>
        <taxon>Flavobacteriia</taxon>
        <taxon>Flavobacteriales</taxon>
        <taxon>Flavobacteriaceae</taxon>
    </lineage>
</organism>
<evidence type="ECO:0000256" key="1">
    <source>
        <dbReference type="SAM" id="Coils"/>
    </source>
</evidence>
<evidence type="ECO:0000313" key="4">
    <source>
        <dbReference type="Proteomes" id="UP000198999"/>
    </source>
</evidence>
<keyword evidence="4" id="KW-1185">Reference proteome</keyword>
<dbReference type="InterPro" id="IPR045749">
    <property type="entry name" value="DUF6090"/>
</dbReference>
<keyword evidence="2" id="KW-1133">Transmembrane helix</keyword>
<evidence type="ECO:0000256" key="2">
    <source>
        <dbReference type="SAM" id="Phobius"/>
    </source>
</evidence>
<dbReference type="Pfam" id="PF19578">
    <property type="entry name" value="DUF6090"/>
    <property type="match status" value="1"/>
</dbReference>
<keyword evidence="2" id="KW-0472">Membrane</keyword>
<feature type="coiled-coil region" evidence="1">
    <location>
        <begin position="42"/>
        <end position="83"/>
    </location>
</feature>
<dbReference type="Proteomes" id="UP000198999">
    <property type="component" value="Unassembled WGS sequence"/>
</dbReference>
<gene>
    <name evidence="3" type="ORF">SAMN05421824_0017</name>
</gene>
<dbReference type="RefSeq" id="WP_092573878.1">
    <property type="nucleotide sequence ID" value="NZ_FOFN01000001.1"/>
</dbReference>
<keyword evidence="2" id="KW-0812">Transmembrane</keyword>
<dbReference type="OrthoDB" id="821805at2"/>
<dbReference type="EMBL" id="FOFN01000001">
    <property type="protein sequence ID" value="SEP67131.1"/>
    <property type="molecule type" value="Genomic_DNA"/>
</dbReference>